<dbReference type="InterPro" id="IPR048333">
    <property type="entry name" value="HA2_WH"/>
</dbReference>
<dbReference type="SUPFAM" id="SSF52540">
    <property type="entry name" value="P-loop containing nucleoside triphosphate hydrolases"/>
    <property type="match status" value="1"/>
</dbReference>
<keyword evidence="8" id="KW-1185">Reference proteome</keyword>
<dbReference type="EC" id="3.6.4.13" evidence="1"/>
<dbReference type="PROSITE" id="PS00690">
    <property type="entry name" value="DEAH_ATP_HELICASE"/>
    <property type="match status" value="1"/>
</dbReference>
<evidence type="ECO:0000259" key="6">
    <source>
        <dbReference type="PROSITE" id="PS51194"/>
    </source>
</evidence>
<evidence type="ECO:0000256" key="1">
    <source>
        <dbReference type="ARBA" id="ARBA00012552"/>
    </source>
</evidence>
<evidence type="ECO:0000256" key="3">
    <source>
        <dbReference type="ARBA" id="ARBA00022801"/>
    </source>
</evidence>
<dbReference type="OrthoDB" id="5600252at2759"/>
<gene>
    <name evidence="7" type="ORF">BDV25DRAFT_56500</name>
</gene>
<evidence type="ECO:0000256" key="2">
    <source>
        <dbReference type="ARBA" id="ARBA00022741"/>
    </source>
</evidence>
<evidence type="ECO:0000259" key="5">
    <source>
        <dbReference type="PROSITE" id="PS51192"/>
    </source>
</evidence>
<keyword evidence="3 7" id="KW-0378">Hydrolase</keyword>
<dbReference type="Pfam" id="PF00271">
    <property type="entry name" value="Helicase_C"/>
    <property type="match status" value="1"/>
</dbReference>
<dbReference type="InterPro" id="IPR014001">
    <property type="entry name" value="Helicase_ATP-bd"/>
</dbReference>
<dbReference type="PROSITE" id="PS51194">
    <property type="entry name" value="HELICASE_CTER"/>
    <property type="match status" value="1"/>
</dbReference>
<feature type="domain" description="Helicase ATP-binding" evidence="5">
    <location>
        <begin position="215"/>
        <end position="388"/>
    </location>
</feature>
<dbReference type="PANTHER" id="PTHR18934:SF145">
    <property type="entry name" value="ATP-DEPENDENT RNA HELICASE DHX57-RELATED"/>
    <property type="match status" value="1"/>
</dbReference>
<dbReference type="SMART" id="SM00847">
    <property type="entry name" value="HA2"/>
    <property type="match status" value="1"/>
</dbReference>
<sequence length="982" mass="109974">MNGVPINRMDINDFHSSPMLDVATNSETYQDQCGALPCGRDYDGFGRALLQQPKSTLQTHFIRNGLMRLATRFLDLDKGEVECSLDCTIKITSKTITTYGRGSSKAVAEKQALLSLISRLHVAGLLNDLRKGLQYQKISVDDDMSIIMLKALGDLRHIDSCFPTTKRTGLRSEKTDLVSRQNSTQQQNKVKQLPEDMLQLHRDQLPIGKRKDHVLSLVNKNTYSLISAATGSGKSTQVPQILLEDAMAKDPGGECNILCIQPRRIATLSLARRVARERGEALGYSVGYQMRFDSRPPTTSNSITYCTTGFLLNLVQSASYLDAFSYILLDEVHERALDLDLLMLFLKKHVENCRASGTRVPKIVSMSATLDVALFSSYFQNVSDEGRRLPAPHMYVPGRAFPVDKHYLDGIIESLSKTYSPETLSVIIHEPQTEKYFRRYNLSAIEDPRPEEACEVDQRSNDQIMSSSTSSIVREEDPIIPLGLISAVICHILSTTKQGSILVFLPGLRQILNVETAIRKYGAMLGCDFSNESRYKILQLHSSLPEGQKELFSPVPPDCRRIILSTDVAETSVTIPDVRFVVDPGKVNQKLYEPRSRTTRFACCWVSQSSASQRAGRAGRVQEGEYFALYTKEMYKAFRITKLPGMVREDLQKTALQVKRSASVTSIQETLRESIEPPEQANVDVAVKDLQILRALDEREELTALGEHLSEMPLDPCRAKLVLMGIVFRCLDPLLILGALEGDRSLFFLTTDTDTRRKVQKHRVEFAQDTWCDHLSMINALKAIREVWYRTGRANAFKFAVSKGIHFDRVSEIFQSARQTLEYLAKKKLIPAQGRSNESFEFGGADMNFNSWRVPLIKALIYHTLYPNLAAPSSGSPRRYCTETHDIAHMAMSSVNASSYPRSLFLFNSTHRPSGGATYFLQQTTHVTPLVACLLGGRLQGSGHELRMDSWLNFLVQGSGAVNGDRAARVIIELQKVLQSVC</sequence>
<dbReference type="Pfam" id="PF00270">
    <property type="entry name" value="DEAD"/>
    <property type="match status" value="1"/>
</dbReference>
<evidence type="ECO:0000313" key="8">
    <source>
        <dbReference type="Proteomes" id="UP000325780"/>
    </source>
</evidence>
<dbReference type="CDD" id="cd17917">
    <property type="entry name" value="DEXHc_RHA-like"/>
    <property type="match status" value="1"/>
</dbReference>
<dbReference type="GO" id="GO:1990904">
    <property type="term" value="C:ribonucleoprotein complex"/>
    <property type="evidence" value="ECO:0007669"/>
    <property type="project" value="UniProtKB-ARBA"/>
</dbReference>
<dbReference type="InterPro" id="IPR007502">
    <property type="entry name" value="Helicase-assoc_dom"/>
</dbReference>
<dbReference type="AlphaFoldDB" id="A0A5N6TIC2"/>
<dbReference type="InterPro" id="IPR001650">
    <property type="entry name" value="Helicase_C-like"/>
</dbReference>
<evidence type="ECO:0000256" key="4">
    <source>
        <dbReference type="ARBA" id="ARBA00022840"/>
    </source>
</evidence>
<dbReference type="GO" id="GO:0003724">
    <property type="term" value="F:RNA helicase activity"/>
    <property type="evidence" value="ECO:0007669"/>
    <property type="project" value="UniProtKB-EC"/>
</dbReference>
<keyword evidence="4" id="KW-0067">ATP-binding</keyword>
<proteinExistence type="predicted"/>
<dbReference type="InterPro" id="IPR011545">
    <property type="entry name" value="DEAD/DEAH_box_helicase_dom"/>
</dbReference>
<dbReference type="InterPro" id="IPR027417">
    <property type="entry name" value="P-loop_NTPase"/>
</dbReference>
<dbReference type="GO" id="GO:0003723">
    <property type="term" value="F:RNA binding"/>
    <property type="evidence" value="ECO:0007669"/>
    <property type="project" value="TreeGrafter"/>
</dbReference>
<protein>
    <recommendedName>
        <fullName evidence="1">RNA helicase</fullName>
        <ecNumber evidence="1">3.6.4.13</ecNumber>
    </recommendedName>
</protein>
<dbReference type="Pfam" id="PF04408">
    <property type="entry name" value="WHD_HA2"/>
    <property type="match status" value="1"/>
</dbReference>
<accession>A0A5N6TIC2</accession>
<evidence type="ECO:0000313" key="7">
    <source>
        <dbReference type="EMBL" id="KAE8146082.1"/>
    </source>
</evidence>
<keyword evidence="2" id="KW-0547">Nucleotide-binding</keyword>
<dbReference type="PANTHER" id="PTHR18934">
    <property type="entry name" value="ATP-DEPENDENT RNA HELICASE"/>
    <property type="match status" value="1"/>
</dbReference>
<organism evidence="7 8">
    <name type="scientific">Aspergillus avenaceus</name>
    <dbReference type="NCBI Taxonomy" id="36643"/>
    <lineage>
        <taxon>Eukaryota</taxon>
        <taxon>Fungi</taxon>
        <taxon>Dikarya</taxon>
        <taxon>Ascomycota</taxon>
        <taxon>Pezizomycotina</taxon>
        <taxon>Eurotiomycetes</taxon>
        <taxon>Eurotiomycetidae</taxon>
        <taxon>Eurotiales</taxon>
        <taxon>Aspergillaceae</taxon>
        <taxon>Aspergillus</taxon>
        <taxon>Aspergillus subgen. Circumdati</taxon>
    </lineage>
</organism>
<reference evidence="7 8" key="1">
    <citation type="submission" date="2019-04" db="EMBL/GenBank/DDBJ databases">
        <title>Friends and foes A comparative genomics study of 23 Aspergillus species from section Flavi.</title>
        <authorList>
            <consortium name="DOE Joint Genome Institute"/>
            <person name="Kjaerbolling I."/>
            <person name="Vesth T."/>
            <person name="Frisvad J.C."/>
            <person name="Nybo J.L."/>
            <person name="Theobald S."/>
            <person name="Kildgaard S."/>
            <person name="Isbrandt T."/>
            <person name="Kuo A."/>
            <person name="Sato A."/>
            <person name="Lyhne E.K."/>
            <person name="Kogle M.E."/>
            <person name="Wiebenga A."/>
            <person name="Kun R.S."/>
            <person name="Lubbers R.J."/>
            <person name="Makela M.R."/>
            <person name="Barry K."/>
            <person name="Chovatia M."/>
            <person name="Clum A."/>
            <person name="Daum C."/>
            <person name="Haridas S."/>
            <person name="He G."/>
            <person name="LaButti K."/>
            <person name="Lipzen A."/>
            <person name="Mondo S."/>
            <person name="Riley R."/>
            <person name="Salamov A."/>
            <person name="Simmons B.A."/>
            <person name="Magnuson J.K."/>
            <person name="Henrissat B."/>
            <person name="Mortensen U.H."/>
            <person name="Larsen T.O."/>
            <person name="Devries R.P."/>
            <person name="Grigoriev I.V."/>
            <person name="Machida M."/>
            <person name="Baker S.E."/>
            <person name="Andersen M.R."/>
        </authorList>
    </citation>
    <scope>NUCLEOTIDE SEQUENCE [LARGE SCALE GENOMIC DNA]</scope>
    <source>
        <strain evidence="7 8">IBT 18842</strain>
    </source>
</reference>
<dbReference type="Proteomes" id="UP000325780">
    <property type="component" value="Unassembled WGS sequence"/>
</dbReference>
<dbReference type="Gene3D" id="1.20.120.1080">
    <property type="match status" value="1"/>
</dbReference>
<dbReference type="Gene3D" id="3.40.50.300">
    <property type="entry name" value="P-loop containing nucleotide triphosphate hydrolases"/>
    <property type="match status" value="2"/>
</dbReference>
<dbReference type="SMART" id="SM00487">
    <property type="entry name" value="DEXDc"/>
    <property type="match status" value="1"/>
</dbReference>
<dbReference type="InterPro" id="IPR002464">
    <property type="entry name" value="DNA/RNA_helicase_DEAH_CS"/>
</dbReference>
<dbReference type="EMBL" id="ML742288">
    <property type="protein sequence ID" value="KAE8146082.1"/>
    <property type="molecule type" value="Genomic_DNA"/>
</dbReference>
<dbReference type="SMART" id="SM00490">
    <property type="entry name" value="HELICc"/>
    <property type="match status" value="1"/>
</dbReference>
<feature type="domain" description="Helicase C-terminal" evidence="6">
    <location>
        <begin position="488"/>
        <end position="691"/>
    </location>
</feature>
<dbReference type="GO" id="GO:0016787">
    <property type="term" value="F:hydrolase activity"/>
    <property type="evidence" value="ECO:0007669"/>
    <property type="project" value="UniProtKB-KW"/>
</dbReference>
<name>A0A5N6TIC2_ASPAV</name>
<dbReference type="PROSITE" id="PS51192">
    <property type="entry name" value="HELICASE_ATP_BIND_1"/>
    <property type="match status" value="1"/>
</dbReference>
<dbReference type="GO" id="GO:0005524">
    <property type="term" value="F:ATP binding"/>
    <property type="evidence" value="ECO:0007669"/>
    <property type="project" value="UniProtKB-KW"/>
</dbReference>
<dbReference type="CDD" id="cd18791">
    <property type="entry name" value="SF2_C_RHA"/>
    <property type="match status" value="1"/>
</dbReference>